<dbReference type="EMBL" id="MU277187">
    <property type="protein sequence ID" value="KAI0069280.1"/>
    <property type="molecule type" value="Genomic_DNA"/>
</dbReference>
<sequence length="596" mass="66574">MLNETSESHPCLHPPTIARLPVEIIREMMIQSSRIPEVYDSTYPKRSREGETAMFLSQVCAHWRSIALDMRELWSTIPLVTLRAHWTELALKRSYPVPITVNIDLDDLYCVHHPRWYRQCVSKVFPHLWRASTLSLSGLQDNPHDDAEDDIDSAWYWQKRLSDEILDALNTATPQFLQSLKLYTVEKGERELRNEVFSGQHPPKLHELRLYNVYWQHPFSSPILHPSLTLLEIRGDIGTSLAESLMPMLELLRWLPGLQILIIDRSTSGKLGGPADSNPSKVVLPHLRQLQVSDLLDNVIDFCHRLILPQGVDFYLSVPFMNPEHDHLVAQSARIVAELGHIYRAQASTALACGIAYTTLDVTHFPIGPLDVGTPADLHFTLYHSTDPATASANATLPQPLHFTLWQWGFRNIRKVDPGAPLPVPISSVLGVLPALEHVLEMNVESGIAGFDLAEEWMGVSGALKNVEKISVKSSAARGFVMALLQTAQSSSSFFPSLRVLTIENLASFDAIGEESSEVASSGDPFDSLHRLPSISIQSIFTVLLEALQLRVTSGQPLRLRVRRCFPTTDVVNLLGGCLGTDELDWDGELDGARKL</sequence>
<reference evidence="1" key="1">
    <citation type="submission" date="2021-03" db="EMBL/GenBank/DDBJ databases">
        <authorList>
            <consortium name="DOE Joint Genome Institute"/>
            <person name="Ahrendt S."/>
            <person name="Looney B.P."/>
            <person name="Miyauchi S."/>
            <person name="Morin E."/>
            <person name="Drula E."/>
            <person name="Courty P.E."/>
            <person name="Chicoki N."/>
            <person name="Fauchery L."/>
            <person name="Kohler A."/>
            <person name="Kuo A."/>
            <person name="Labutti K."/>
            <person name="Pangilinan J."/>
            <person name="Lipzen A."/>
            <person name="Riley R."/>
            <person name="Andreopoulos W."/>
            <person name="He G."/>
            <person name="Johnson J."/>
            <person name="Barry K.W."/>
            <person name="Grigoriev I.V."/>
            <person name="Nagy L."/>
            <person name="Hibbett D."/>
            <person name="Henrissat B."/>
            <person name="Matheny P.B."/>
            <person name="Labbe J."/>
            <person name="Martin F."/>
        </authorList>
    </citation>
    <scope>NUCLEOTIDE SEQUENCE</scope>
    <source>
        <strain evidence="1">HHB10654</strain>
    </source>
</reference>
<keyword evidence="2" id="KW-1185">Reference proteome</keyword>
<reference evidence="1" key="2">
    <citation type="journal article" date="2022" name="New Phytol.">
        <title>Evolutionary transition to the ectomycorrhizal habit in the genomes of a hyperdiverse lineage of mushroom-forming fungi.</title>
        <authorList>
            <person name="Looney B."/>
            <person name="Miyauchi S."/>
            <person name="Morin E."/>
            <person name="Drula E."/>
            <person name="Courty P.E."/>
            <person name="Kohler A."/>
            <person name="Kuo A."/>
            <person name="LaButti K."/>
            <person name="Pangilinan J."/>
            <person name="Lipzen A."/>
            <person name="Riley R."/>
            <person name="Andreopoulos W."/>
            <person name="He G."/>
            <person name="Johnson J."/>
            <person name="Nolan M."/>
            <person name="Tritt A."/>
            <person name="Barry K.W."/>
            <person name="Grigoriev I.V."/>
            <person name="Nagy L.G."/>
            <person name="Hibbett D."/>
            <person name="Henrissat B."/>
            <person name="Matheny P.B."/>
            <person name="Labbe J."/>
            <person name="Martin F.M."/>
        </authorList>
    </citation>
    <scope>NUCLEOTIDE SEQUENCE</scope>
    <source>
        <strain evidence="1">HHB10654</strain>
    </source>
</reference>
<dbReference type="Proteomes" id="UP000814140">
    <property type="component" value="Unassembled WGS sequence"/>
</dbReference>
<protein>
    <submittedName>
        <fullName evidence="1">Uncharacterized protein</fullName>
    </submittedName>
</protein>
<comment type="caution">
    <text evidence="1">The sequence shown here is derived from an EMBL/GenBank/DDBJ whole genome shotgun (WGS) entry which is preliminary data.</text>
</comment>
<name>A0ACB8TLL9_9AGAM</name>
<gene>
    <name evidence="1" type="ORF">BV25DRAFT_1986781</name>
</gene>
<organism evidence="1 2">
    <name type="scientific">Artomyces pyxidatus</name>
    <dbReference type="NCBI Taxonomy" id="48021"/>
    <lineage>
        <taxon>Eukaryota</taxon>
        <taxon>Fungi</taxon>
        <taxon>Dikarya</taxon>
        <taxon>Basidiomycota</taxon>
        <taxon>Agaricomycotina</taxon>
        <taxon>Agaricomycetes</taxon>
        <taxon>Russulales</taxon>
        <taxon>Auriscalpiaceae</taxon>
        <taxon>Artomyces</taxon>
    </lineage>
</organism>
<evidence type="ECO:0000313" key="2">
    <source>
        <dbReference type="Proteomes" id="UP000814140"/>
    </source>
</evidence>
<proteinExistence type="predicted"/>
<accession>A0ACB8TLL9</accession>
<evidence type="ECO:0000313" key="1">
    <source>
        <dbReference type="EMBL" id="KAI0069280.1"/>
    </source>
</evidence>